<dbReference type="SMART" id="SM00112">
    <property type="entry name" value="CA"/>
    <property type="match status" value="1"/>
</dbReference>
<dbReference type="Pfam" id="PF00353">
    <property type="entry name" value="HemolysinCabind"/>
    <property type="match status" value="4"/>
</dbReference>
<dbReference type="PANTHER" id="PTHR38340:SF1">
    <property type="entry name" value="S-LAYER PROTEIN"/>
    <property type="match status" value="1"/>
</dbReference>
<evidence type="ECO:0000313" key="3">
    <source>
        <dbReference type="Proteomes" id="UP000727907"/>
    </source>
</evidence>
<comment type="caution">
    <text evidence="2">The sequence shown here is derived from an EMBL/GenBank/DDBJ whole genome shotgun (WGS) entry which is preliminary data.</text>
</comment>
<dbReference type="PROSITE" id="PS50268">
    <property type="entry name" value="CADHERIN_2"/>
    <property type="match status" value="1"/>
</dbReference>
<dbReference type="InterPro" id="IPR050557">
    <property type="entry name" value="RTX_toxin/Mannuronan_C5-epim"/>
</dbReference>
<feature type="domain" description="Cadherin" evidence="1">
    <location>
        <begin position="431"/>
        <end position="527"/>
    </location>
</feature>
<reference evidence="2 3" key="1">
    <citation type="submission" date="2021-06" db="EMBL/GenBank/DDBJ databases">
        <authorList>
            <person name="Lee D.H."/>
        </authorList>
    </citation>
    <scope>NUCLEOTIDE SEQUENCE [LARGE SCALE GENOMIC DNA]</scope>
    <source>
        <strain evidence="2 3">MMS21-HV4-11</strain>
    </source>
</reference>
<dbReference type="InterPro" id="IPR002126">
    <property type="entry name" value="Cadherin-like_dom"/>
</dbReference>
<dbReference type="RefSeq" id="WP_216958320.1">
    <property type="nucleotide sequence ID" value="NZ_JAHOPB010000001.1"/>
</dbReference>
<sequence>MAVIVGSGFVSDSALPGYHSLPTVAVMADGRFLITWMNDTEKTLQPDGNPPPVPGTDLTAYLANGWQISARLFAADGTALGSEFRAHSLGGVTPQDQWRPQVVALEDGTFLLAYETMWRTPSDDPIHFIGEVPELPPYRAIAGRIVTPQAGAPPAVSSEFFIYTRDHTQTLLDDLAIDADGNWVAALSHYHGFWDALQDRYTTYNEEVGSIARSDPQATIVYDTEQALGFGPTTDDHVKLAPLSGGGHVLAWQQREALGPGFNFNFNYDIYAHVLDAPGGGSIAIPVAVATGQQYEVEVAALGTGNFIVTWIDGPNGTTRGRVFDPLGNAVTPTLSLIGPGYHHSFDAISLIDGGFALTWVSGQAFVGTVYLAAFGHDGSLTMSPTAIAIGDHPRITQQPDGDLIIVSRNGAMEYRILSGVTSNIAPQSISLSPAGAPLSESAGAGTLIGTLSVVDPDSPSPPTFVVVDNIGRFSVVGAGLYLDGTVLDFETSPIESLTVRATDSAGNAVERVVTFAVADANDPPTDVAFASTGSSTAFLFENPGNGDVVGSLTAVDQDLLDINTLTLVDDGGGAFGMNALRQIVVRDRLMFDAEGELGAVTGAVTSTRNGIVTGPLYFSVYAQDVVSETVSGDARDNAIFGGIGDDTLRGRDGNDSLYGERRFTFVPGGGDRLVGANGDDLLFGGGGDDVQFGGTGNDILEGGEGIDMLLGEDGDDTFIFRYEAVPMGERVAGDDGTDTLFISGITDFWNARLLSIEQVYFDAAVDGMVTFTQAQIAGIGTFVGNMLEPGVAAPRGGDGQHVLSVQMKISGTLDLSGKIIVDIDEVQLIGTKLADSLIGTAGADLLDGGTGGDFMAGGGGNDTYLVDKASDTIVEAAGAGIDTVRTTTSYTLPANVENLSLEGLRSLTGIGNDVANVITGSINNDMIYGRLGSDTLSGDVGRDRFVFDTAFGPGNVDTILDFTVGSDLVVLENDIFVGLAPGKLTSGAFRIGSAALDADDRIIYNNATGALQFDADGTGAGGASTFAILSPGLALSQSSILIV</sequence>
<protein>
    <recommendedName>
        <fullName evidence="1">Cadherin domain-containing protein</fullName>
    </recommendedName>
</protein>
<evidence type="ECO:0000259" key="1">
    <source>
        <dbReference type="PROSITE" id="PS50268"/>
    </source>
</evidence>
<accession>A0ABS6IJ76</accession>
<organism evidence="2 3">
    <name type="scientific">Reyranella humidisoli</name>
    <dbReference type="NCBI Taxonomy" id="2849149"/>
    <lineage>
        <taxon>Bacteria</taxon>
        <taxon>Pseudomonadati</taxon>
        <taxon>Pseudomonadota</taxon>
        <taxon>Alphaproteobacteria</taxon>
        <taxon>Hyphomicrobiales</taxon>
        <taxon>Reyranellaceae</taxon>
        <taxon>Reyranella</taxon>
    </lineage>
</organism>
<dbReference type="Proteomes" id="UP000727907">
    <property type="component" value="Unassembled WGS sequence"/>
</dbReference>
<dbReference type="PROSITE" id="PS00330">
    <property type="entry name" value="HEMOLYSIN_CALCIUM"/>
    <property type="match status" value="1"/>
</dbReference>
<gene>
    <name evidence="2" type="ORF">KQ910_08555</name>
</gene>
<dbReference type="InterPro" id="IPR018511">
    <property type="entry name" value="Hemolysin-typ_Ca-bd_CS"/>
</dbReference>
<dbReference type="PANTHER" id="PTHR38340">
    <property type="entry name" value="S-LAYER PROTEIN"/>
    <property type="match status" value="1"/>
</dbReference>
<dbReference type="EMBL" id="JAHOPB010000001">
    <property type="protein sequence ID" value="MBU8873812.1"/>
    <property type="molecule type" value="Genomic_DNA"/>
</dbReference>
<name>A0ABS6IJ76_9HYPH</name>
<proteinExistence type="predicted"/>
<evidence type="ECO:0000313" key="2">
    <source>
        <dbReference type="EMBL" id="MBU8873812.1"/>
    </source>
</evidence>
<dbReference type="CDD" id="cd11304">
    <property type="entry name" value="Cadherin_repeat"/>
    <property type="match status" value="1"/>
</dbReference>
<keyword evidence="3" id="KW-1185">Reference proteome</keyword>
<dbReference type="InterPro" id="IPR001343">
    <property type="entry name" value="Hemolysn_Ca-bd"/>
</dbReference>